<protein>
    <submittedName>
        <fullName evidence="3">WYL domain-containing protein</fullName>
    </submittedName>
</protein>
<proteinExistence type="predicted"/>
<feature type="domain" description="WYL" evidence="2">
    <location>
        <begin position="140"/>
        <end position="204"/>
    </location>
</feature>
<gene>
    <name evidence="3" type="ORF">GSH16_13295</name>
</gene>
<dbReference type="PROSITE" id="PS52050">
    <property type="entry name" value="WYL"/>
    <property type="match status" value="1"/>
</dbReference>
<feature type="domain" description="Helix-turn-helix type 11" evidence="1">
    <location>
        <begin position="7"/>
        <end position="61"/>
    </location>
</feature>
<dbReference type="Gene3D" id="1.10.10.10">
    <property type="entry name" value="Winged helix-like DNA-binding domain superfamily/Winged helix DNA-binding domain"/>
    <property type="match status" value="1"/>
</dbReference>
<accession>A0A6B0U6D1</accession>
<dbReference type="InterPro" id="IPR051534">
    <property type="entry name" value="CBASS_pafABC_assoc_protein"/>
</dbReference>
<dbReference type="InterPro" id="IPR036388">
    <property type="entry name" value="WH-like_DNA-bd_sf"/>
</dbReference>
<dbReference type="AlphaFoldDB" id="A0A6B0U6D1"/>
<keyword evidence="4" id="KW-1185">Reference proteome</keyword>
<evidence type="ECO:0000313" key="3">
    <source>
        <dbReference type="EMBL" id="MXU66421.1"/>
    </source>
</evidence>
<name>A0A6B0U6D1_9RHOB</name>
<dbReference type="SUPFAM" id="SSF46785">
    <property type="entry name" value="Winged helix' DNA-binding domain"/>
    <property type="match status" value="1"/>
</dbReference>
<evidence type="ECO:0000313" key="4">
    <source>
        <dbReference type="Proteomes" id="UP000436016"/>
    </source>
</evidence>
<reference evidence="3 4" key="1">
    <citation type="submission" date="2019-12" db="EMBL/GenBank/DDBJ databases">
        <title>Strain KN286 was isolated from seawater, which was collected from Caroline Seamount in the tropical western Pacific.</title>
        <authorList>
            <person name="Wang Q."/>
        </authorList>
    </citation>
    <scope>NUCLEOTIDE SEQUENCE [LARGE SCALE GENOMIC DNA]</scope>
    <source>
        <strain evidence="3 4">KN286</strain>
    </source>
</reference>
<dbReference type="Pfam" id="PF08279">
    <property type="entry name" value="HTH_11"/>
    <property type="match status" value="1"/>
</dbReference>
<dbReference type="InterPro" id="IPR026881">
    <property type="entry name" value="WYL_dom"/>
</dbReference>
<dbReference type="InterPro" id="IPR013196">
    <property type="entry name" value="HTH_11"/>
</dbReference>
<organism evidence="3 4">
    <name type="scientific">Oceanomicrobium pacificus</name>
    <dbReference type="NCBI Taxonomy" id="2692916"/>
    <lineage>
        <taxon>Bacteria</taxon>
        <taxon>Pseudomonadati</taxon>
        <taxon>Pseudomonadota</taxon>
        <taxon>Alphaproteobacteria</taxon>
        <taxon>Rhodobacterales</taxon>
        <taxon>Paracoccaceae</taxon>
        <taxon>Oceanomicrobium</taxon>
    </lineage>
</organism>
<dbReference type="EMBL" id="WUWG01000006">
    <property type="protein sequence ID" value="MXU66421.1"/>
    <property type="molecule type" value="Genomic_DNA"/>
</dbReference>
<dbReference type="InterPro" id="IPR036390">
    <property type="entry name" value="WH_DNA-bd_sf"/>
</dbReference>
<dbReference type="PANTHER" id="PTHR34580:SF3">
    <property type="entry name" value="PROTEIN PAFB"/>
    <property type="match status" value="1"/>
</dbReference>
<dbReference type="Proteomes" id="UP000436016">
    <property type="component" value="Unassembled WGS sequence"/>
</dbReference>
<dbReference type="Pfam" id="PF13280">
    <property type="entry name" value="WYL"/>
    <property type="match status" value="1"/>
</dbReference>
<evidence type="ECO:0000259" key="1">
    <source>
        <dbReference type="Pfam" id="PF08279"/>
    </source>
</evidence>
<dbReference type="RefSeq" id="WP_160855908.1">
    <property type="nucleotide sequence ID" value="NZ_WUWG01000006.1"/>
</dbReference>
<evidence type="ECO:0000259" key="2">
    <source>
        <dbReference type="Pfam" id="PF13280"/>
    </source>
</evidence>
<dbReference type="PANTHER" id="PTHR34580">
    <property type="match status" value="1"/>
</dbReference>
<sequence>MSRRADRLFRLIDELRGRRLAVTGAELATALEVSPRTIYRDIADLMASGVPIRGEAGVGYRLDESYALPPVMFTREEVLALLVGGRMVQAFTDPELANAARSAEVKIRAILDDGAKAAADAQPYRVPVLSSDEGLRATHGRLRRAIEARQIVRLDYRDEGGAATERDVWPLGIIGWTGRWTLLGWCLLRDDYRNFRLDRIAALQDTGETYPVRADRSIAHFVSLLDRDPPDGLQSRA</sequence>
<comment type="caution">
    <text evidence="3">The sequence shown here is derived from an EMBL/GenBank/DDBJ whole genome shotgun (WGS) entry which is preliminary data.</text>
</comment>